<proteinExistence type="predicted"/>
<dbReference type="NCBIfam" id="NF041060">
    <property type="entry name" value="DpdB"/>
    <property type="match status" value="1"/>
</dbReference>
<reference evidence="1" key="1">
    <citation type="submission" date="2018-05" db="EMBL/GenBank/DDBJ databases">
        <authorList>
            <person name="Lanie J.A."/>
            <person name="Ng W.-L."/>
            <person name="Kazmierczak K.M."/>
            <person name="Andrzejewski T.M."/>
            <person name="Davidsen T.M."/>
            <person name="Wayne K.J."/>
            <person name="Tettelin H."/>
            <person name="Glass J.I."/>
            <person name="Rusch D."/>
            <person name="Podicherti R."/>
            <person name="Tsui H.-C.T."/>
            <person name="Winkler M.E."/>
        </authorList>
    </citation>
    <scope>NUCLEOTIDE SEQUENCE</scope>
</reference>
<dbReference type="Pfam" id="PF14072">
    <property type="entry name" value="DndB"/>
    <property type="match status" value="1"/>
</dbReference>
<dbReference type="AlphaFoldDB" id="A0A381UCI2"/>
<evidence type="ECO:0008006" key="2">
    <source>
        <dbReference type="Google" id="ProtNLM"/>
    </source>
</evidence>
<gene>
    <name evidence="1" type="ORF">METZ01_LOCUS78744</name>
</gene>
<name>A0A381UCI2_9ZZZZ</name>
<dbReference type="CDD" id="cd16413">
    <property type="entry name" value="DGQHR_domain"/>
    <property type="match status" value="1"/>
</dbReference>
<sequence length="325" mass="36374">MVDMINVRALMTKQDKNTKLYSFFLNGKDVSKVADISRIEKNNSGELTGYQRGEVQRHVNEITEYLNSGAVIFPNSIILAMSSEVQFKQSRGPSVGDGSSQAGVLELPIKPERNKVAWIVDGQQRTLALKECDKKNLLVPITAFISDDFEVHRTQFLLVNKAKPLPNGLINELLPTVNTTLPASLAKNKIPSTLCDLLNKDPDSPFQGLIIRSTTDRKKDKKAVVTDNSLIHVIRTSMNSVHGCLYQYKNIATGEIDLEKIHKILNVYWSEVRDTFPEAWGVSPVKSRLMHGVGIKSMGILMDRIMGNIHPDDKNIQDHVKKTLK</sequence>
<dbReference type="NCBIfam" id="TIGR03187">
    <property type="entry name" value="DGQHR"/>
    <property type="match status" value="1"/>
</dbReference>
<dbReference type="EMBL" id="UINC01006167">
    <property type="protein sequence ID" value="SVA25890.1"/>
    <property type="molecule type" value="Genomic_DNA"/>
</dbReference>
<evidence type="ECO:0000313" key="1">
    <source>
        <dbReference type="EMBL" id="SVA25890.1"/>
    </source>
</evidence>
<dbReference type="InterPro" id="IPR017642">
    <property type="entry name" value="DNA_S_mod_DndB"/>
</dbReference>
<accession>A0A381UCI2</accession>
<organism evidence="1">
    <name type="scientific">marine metagenome</name>
    <dbReference type="NCBI Taxonomy" id="408172"/>
    <lineage>
        <taxon>unclassified sequences</taxon>
        <taxon>metagenomes</taxon>
        <taxon>ecological metagenomes</taxon>
    </lineage>
</organism>
<protein>
    <recommendedName>
        <fullName evidence="2">DGQHR domain-containing protein</fullName>
    </recommendedName>
</protein>
<dbReference type="InterPro" id="IPR017601">
    <property type="entry name" value="DGQHR-contain_dom"/>
</dbReference>